<name>A0A2Z4IRB7_9BACT</name>
<dbReference type="KEGG" id="est:DN752_15520"/>
<accession>A0A2Z4IRB7</accession>
<dbReference type="InterPro" id="IPR043129">
    <property type="entry name" value="ATPase_NBD"/>
</dbReference>
<dbReference type="Gene3D" id="3.30.420.40">
    <property type="match status" value="2"/>
</dbReference>
<dbReference type="Proteomes" id="UP000248688">
    <property type="component" value="Chromosome"/>
</dbReference>
<dbReference type="OrthoDB" id="849313at2"/>
<evidence type="ECO:0000313" key="1">
    <source>
        <dbReference type="EMBL" id="AWW33208.1"/>
    </source>
</evidence>
<reference evidence="1 2" key="1">
    <citation type="submission" date="2018-06" db="EMBL/GenBank/DDBJ databases">
        <title>Echinicola strongylocentroti sp. nov., isolated from a sea urchin Strongylocentrotus intermedius.</title>
        <authorList>
            <person name="Bae S.S."/>
        </authorList>
    </citation>
    <scope>NUCLEOTIDE SEQUENCE [LARGE SCALE GENOMIC DNA]</scope>
    <source>
        <strain evidence="1 2">MEBiC08714</strain>
    </source>
</reference>
<evidence type="ECO:0000313" key="2">
    <source>
        <dbReference type="Proteomes" id="UP000248688"/>
    </source>
</evidence>
<protein>
    <submittedName>
        <fullName evidence="1">ROK family protein</fullName>
    </submittedName>
</protein>
<keyword evidence="2" id="KW-1185">Reference proteome</keyword>
<dbReference type="RefSeq" id="WP_112786575.1">
    <property type="nucleotide sequence ID" value="NZ_CP030041.1"/>
</dbReference>
<dbReference type="EMBL" id="CP030041">
    <property type="protein sequence ID" value="AWW33208.1"/>
    <property type="molecule type" value="Genomic_DNA"/>
</dbReference>
<dbReference type="AlphaFoldDB" id="A0A2Z4IRB7"/>
<dbReference type="Pfam" id="PF00480">
    <property type="entry name" value="ROK"/>
    <property type="match status" value="1"/>
</dbReference>
<proteinExistence type="predicted"/>
<gene>
    <name evidence="1" type="ORF">DN752_15520</name>
</gene>
<sequence>MKVLVIDIGGSNIKILATGADDRIKIPSGSDFSPEEMIPLVKKHASDWEYDHVSIGFPGIVKNSDILTEPVNLGHGWETYDFEAAFGCPIKIINDAAMQALGSYEGKKMLFMGLGTGLGTAMIVNNVVIPMEAAHLPYRKATFEAYLGKAYFFKHGAKKWEKHVHNAVDYFFRAFQPDEIVLGGGNSKELQMVPDGCRLGSNKHAFKGGFRLWEEDFRV</sequence>
<organism evidence="1 2">
    <name type="scientific">Echinicola strongylocentroti</name>
    <dbReference type="NCBI Taxonomy" id="1795355"/>
    <lineage>
        <taxon>Bacteria</taxon>
        <taxon>Pseudomonadati</taxon>
        <taxon>Bacteroidota</taxon>
        <taxon>Cytophagia</taxon>
        <taxon>Cytophagales</taxon>
        <taxon>Cyclobacteriaceae</taxon>
        <taxon>Echinicola</taxon>
    </lineage>
</organism>
<dbReference type="InterPro" id="IPR000600">
    <property type="entry name" value="ROK"/>
</dbReference>
<dbReference type="SUPFAM" id="SSF53067">
    <property type="entry name" value="Actin-like ATPase domain"/>
    <property type="match status" value="1"/>
</dbReference>